<evidence type="ECO:0000313" key="4">
    <source>
        <dbReference type="WBParaSite" id="HNAJ_0001319701-mRNA-1"/>
    </source>
</evidence>
<evidence type="ECO:0000256" key="1">
    <source>
        <dbReference type="SAM" id="MobiDB-lite"/>
    </source>
</evidence>
<dbReference type="AlphaFoldDB" id="A0A0R3TZ98"/>
<dbReference type="PANTHER" id="PTHR12984:SF16">
    <property type="entry name" value="BLACK MATCH, ISOFORM H"/>
    <property type="match status" value="1"/>
</dbReference>
<proteinExistence type="predicted"/>
<dbReference type="STRING" id="102285.A0A0R3TZ98"/>
<feature type="region of interest" description="Disordered" evidence="1">
    <location>
        <begin position="140"/>
        <end position="179"/>
    </location>
</feature>
<dbReference type="OrthoDB" id="10459803at2759"/>
<organism evidence="4">
    <name type="scientific">Rodentolepis nana</name>
    <name type="common">Dwarf tapeworm</name>
    <name type="synonym">Hymenolepis nana</name>
    <dbReference type="NCBI Taxonomy" id="102285"/>
    <lineage>
        <taxon>Eukaryota</taxon>
        <taxon>Metazoa</taxon>
        <taxon>Spiralia</taxon>
        <taxon>Lophotrochozoa</taxon>
        <taxon>Platyhelminthes</taxon>
        <taxon>Cestoda</taxon>
        <taxon>Eucestoda</taxon>
        <taxon>Cyclophyllidea</taxon>
        <taxon>Hymenolepididae</taxon>
        <taxon>Rodentolepis</taxon>
    </lineage>
</organism>
<dbReference type="InterPro" id="IPR051177">
    <property type="entry name" value="CIK-Related_Protein"/>
</dbReference>
<gene>
    <name evidence="2" type="ORF">HNAJ_LOCUS13171</name>
</gene>
<dbReference type="WBParaSite" id="HNAJ_0001319701-mRNA-1">
    <property type="protein sequence ID" value="HNAJ_0001319701-mRNA-1"/>
    <property type="gene ID" value="HNAJ_0001319701"/>
</dbReference>
<dbReference type="Proteomes" id="UP000278807">
    <property type="component" value="Unassembled WGS sequence"/>
</dbReference>
<dbReference type="PANTHER" id="PTHR12984">
    <property type="entry name" value="SCY1-RELATED S/T PROTEIN KINASE-LIKE"/>
    <property type="match status" value="1"/>
</dbReference>
<reference evidence="4" key="1">
    <citation type="submission" date="2017-02" db="UniProtKB">
        <authorList>
            <consortium name="WormBaseParasite"/>
        </authorList>
    </citation>
    <scope>IDENTIFICATION</scope>
</reference>
<evidence type="ECO:0000313" key="2">
    <source>
        <dbReference type="EMBL" id="VDO15146.1"/>
    </source>
</evidence>
<accession>A0A0R3TZ98</accession>
<sequence>MLECIEGLISHLRPMFVSKDLLTFLTSMPTANIEVVLKVVGILRKVLCSCKFHISYSLIATKLLPPLIPLLISKKLSPNEFRALIGVARLMLEQIDRGRTIEYSRKKSLSADEGIMDYKTSTGYYRNLPLISMQQPTIDFSRSPPNPNHCQNIPRPRSHSSDSNAFSIGNQSTSSPWSSSRQFLSRLRASSQCSETMLQRGSNLPAALQYLRPQDKTRSNPSFGQRLSLSLLPKTSRAASWNNSATGLAAFERRRSSGGATAHLSVRRQ</sequence>
<protein>
    <submittedName>
        <fullName evidence="4">Serine/threonine-protein kinase TOR</fullName>
    </submittedName>
</protein>
<dbReference type="EMBL" id="UZAE01015069">
    <property type="protein sequence ID" value="VDO15146.1"/>
    <property type="molecule type" value="Genomic_DNA"/>
</dbReference>
<feature type="compositionally biased region" description="Polar residues" evidence="1">
    <location>
        <begin position="161"/>
        <end position="171"/>
    </location>
</feature>
<evidence type="ECO:0000313" key="3">
    <source>
        <dbReference type="Proteomes" id="UP000278807"/>
    </source>
</evidence>
<reference evidence="2 3" key="2">
    <citation type="submission" date="2018-11" db="EMBL/GenBank/DDBJ databases">
        <authorList>
            <consortium name="Pathogen Informatics"/>
        </authorList>
    </citation>
    <scope>NUCLEOTIDE SEQUENCE [LARGE SCALE GENOMIC DNA]</scope>
</reference>
<name>A0A0R3TZ98_RODNA</name>
<keyword evidence="3" id="KW-1185">Reference proteome</keyword>